<keyword evidence="1" id="KW-0677">Repeat</keyword>
<accession>A0A0K6HC49</accession>
<evidence type="ECO:0000256" key="1">
    <source>
        <dbReference type="ARBA" id="ARBA00022737"/>
    </source>
</evidence>
<proteinExistence type="predicted"/>
<dbReference type="Proteomes" id="UP000182598">
    <property type="component" value="Unassembled WGS sequence"/>
</dbReference>
<dbReference type="RefSeq" id="WP_055439812.1">
    <property type="nucleotide sequence ID" value="NZ_CYHB01000009.1"/>
</dbReference>
<sequence length="160" mass="18030">MNNFKWAIVLLISFELLGCKTNDASFETIAQMQELATQAYINGDLHSAEGLWSDVVRVMPEHSEAWCQLGHIHYRLHRYTAANNAYQKCLSIKPENIAIWHNLTAVKLRDASETLLSGSAYLTTEHDQVLVGKYQLLLRELLRLHGIADGLTKGANGHEE</sequence>
<feature type="repeat" description="TPR" evidence="3">
    <location>
        <begin position="63"/>
        <end position="96"/>
    </location>
</feature>
<keyword evidence="2 3" id="KW-0802">TPR repeat</keyword>
<dbReference type="Gene3D" id="1.25.40.10">
    <property type="entry name" value="Tetratricopeptide repeat domain"/>
    <property type="match status" value="1"/>
</dbReference>
<organism evidence="4 5">
    <name type="scientific">Pseudidiomarina woesei</name>
    <dbReference type="NCBI Taxonomy" id="1381080"/>
    <lineage>
        <taxon>Bacteria</taxon>
        <taxon>Pseudomonadati</taxon>
        <taxon>Pseudomonadota</taxon>
        <taxon>Gammaproteobacteria</taxon>
        <taxon>Alteromonadales</taxon>
        <taxon>Idiomarinaceae</taxon>
        <taxon>Pseudidiomarina</taxon>
    </lineage>
</organism>
<reference evidence="5" key="1">
    <citation type="submission" date="2015-08" db="EMBL/GenBank/DDBJ databases">
        <authorList>
            <person name="Varghese N."/>
        </authorList>
    </citation>
    <scope>NUCLEOTIDE SEQUENCE [LARGE SCALE GENOMIC DNA]</scope>
    <source>
        <strain evidence="5">DSM 27808</strain>
    </source>
</reference>
<dbReference type="EMBL" id="CYHB01000009">
    <property type="protein sequence ID" value="CUA88408.1"/>
    <property type="molecule type" value="Genomic_DNA"/>
</dbReference>
<dbReference type="InterPro" id="IPR019734">
    <property type="entry name" value="TPR_rpt"/>
</dbReference>
<gene>
    <name evidence="4" type="ORF">Ga0061064_2174</name>
</gene>
<dbReference type="InterPro" id="IPR013105">
    <property type="entry name" value="TPR_2"/>
</dbReference>
<evidence type="ECO:0000313" key="5">
    <source>
        <dbReference type="Proteomes" id="UP000182598"/>
    </source>
</evidence>
<evidence type="ECO:0000256" key="2">
    <source>
        <dbReference type="ARBA" id="ARBA00022803"/>
    </source>
</evidence>
<dbReference type="AlphaFoldDB" id="A0A0K6HC49"/>
<dbReference type="InterPro" id="IPR011990">
    <property type="entry name" value="TPR-like_helical_dom_sf"/>
</dbReference>
<dbReference type="PROSITE" id="PS50005">
    <property type="entry name" value="TPR"/>
    <property type="match status" value="1"/>
</dbReference>
<dbReference type="OrthoDB" id="6238458at2"/>
<dbReference type="Pfam" id="PF07719">
    <property type="entry name" value="TPR_2"/>
    <property type="match status" value="1"/>
</dbReference>
<dbReference type="SUPFAM" id="SSF48452">
    <property type="entry name" value="TPR-like"/>
    <property type="match status" value="1"/>
</dbReference>
<evidence type="ECO:0000256" key="3">
    <source>
        <dbReference type="PROSITE-ProRule" id="PRU00339"/>
    </source>
</evidence>
<evidence type="ECO:0000313" key="4">
    <source>
        <dbReference type="EMBL" id="CUA88408.1"/>
    </source>
</evidence>
<keyword evidence="5" id="KW-1185">Reference proteome</keyword>
<name>A0A0K6HC49_9GAMM</name>
<dbReference type="SMART" id="SM00028">
    <property type="entry name" value="TPR"/>
    <property type="match status" value="1"/>
</dbReference>
<protein>
    <submittedName>
        <fullName evidence="4">TPR repeat</fullName>
    </submittedName>
</protein>